<evidence type="ECO:0000313" key="4">
    <source>
        <dbReference type="Proteomes" id="UP001178508"/>
    </source>
</evidence>
<dbReference type="InterPro" id="IPR014710">
    <property type="entry name" value="RmlC-like_jellyroll"/>
</dbReference>
<gene>
    <name evidence="3" type="ORF">XNOV1_A008568</name>
</gene>
<dbReference type="Pfam" id="PF11699">
    <property type="entry name" value="CENP-C_C"/>
    <property type="match status" value="1"/>
</dbReference>
<proteinExistence type="predicted"/>
<feature type="region of interest" description="Disordered" evidence="1">
    <location>
        <begin position="889"/>
        <end position="908"/>
    </location>
</feature>
<feature type="region of interest" description="Disordered" evidence="1">
    <location>
        <begin position="90"/>
        <end position="110"/>
    </location>
</feature>
<dbReference type="InterPro" id="IPR011051">
    <property type="entry name" value="RmlC_Cupin_sf"/>
</dbReference>
<feature type="region of interest" description="Disordered" evidence="1">
    <location>
        <begin position="852"/>
        <end position="880"/>
    </location>
</feature>
<dbReference type="EMBL" id="OY660883">
    <property type="protein sequence ID" value="CAJ1082132.1"/>
    <property type="molecule type" value="Genomic_DNA"/>
</dbReference>
<dbReference type="SUPFAM" id="SSF51182">
    <property type="entry name" value="RmlC-like cupins"/>
    <property type="match status" value="1"/>
</dbReference>
<accession>A0AAV1H7W9</accession>
<feature type="domain" description="Mif2/CENP-C cupin" evidence="2">
    <location>
        <begin position="1014"/>
        <end position="1091"/>
    </location>
</feature>
<feature type="region of interest" description="Disordered" evidence="1">
    <location>
        <begin position="165"/>
        <end position="298"/>
    </location>
</feature>
<feature type="compositionally biased region" description="Basic and acidic residues" evidence="1">
    <location>
        <begin position="236"/>
        <end position="275"/>
    </location>
</feature>
<feature type="compositionally biased region" description="Basic and acidic residues" evidence="1">
    <location>
        <begin position="471"/>
        <end position="495"/>
    </location>
</feature>
<evidence type="ECO:0000313" key="3">
    <source>
        <dbReference type="EMBL" id="CAJ1082132.1"/>
    </source>
</evidence>
<dbReference type="InterPro" id="IPR025974">
    <property type="entry name" value="Mif2/CENP-C_cupin"/>
</dbReference>
<dbReference type="Gene3D" id="2.60.120.10">
    <property type="entry name" value="Jelly Rolls"/>
    <property type="match status" value="1"/>
</dbReference>
<feature type="compositionally biased region" description="Basic residues" evidence="1">
    <location>
        <begin position="406"/>
        <end position="415"/>
    </location>
</feature>
<feature type="region of interest" description="Disordered" evidence="1">
    <location>
        <begin position="314"/>
        <end position="709"/>
    </location>
</feature>
<name>A0AAV1H7W9_XYRNO</name>
<reference evidence="3" key="1">
    <citation type="submission" date="2023-08" db="EMBL/GenBank/DDBJ databases">
        <authorList>
            <person name="Alioto T."/>
            <person name="Alioto T."/>
            <person name="Gomez Garrido J."/>
        </authorList>
    </citation>
    <scope>NUCLEOTIDE SEQUENCE</scope>
</reference>
<dbReference type="AlphaFoldDB" id="A0AAV1H7W9"/>
<feature type="compositionally biased region" description="Acidic residues" evidence="1">
    <location>
        <begin position="336"/>
        <end position="348"/>
    </location>
</feature>
<dbReference type="Proteomes" id="UP001178508">
    <property type="component" value="Chromosome 20"/>
</dbReference>
<feature type="region of interest" description="Disordered" evidence="1">
    <location>
        <begin position="725"/>
        <end position="834"/>
    </location>
</feature>
<feature type="compositionally biased region" description="Basic residues" evidence="1">
    <location>
        <begin position="649"/>
        <end position="661"/>
    </location>
</feature>
<feature type="compositionally biased region" description="Basic and acidic residues" evidence="1">
    <location>
        <begin position="503"/>
        <end position="521"/>
    </location>
</feature>
<feature type="compositionally biased region" description="Polar residues" evidence="1">
    <location>
        <begin position="806"/>
        <end position="815"/>
    </location>
</feature>
<evidence type="ECO:0000259" key="2">
    <source>
        <dbReference type="Pfam" id="PF11699"/>
    </source>
</evidence>
<feature type="compositionally biased region" description="Acidic residues" evidence="1">
    <location>
        <begin position="459"/>
        <end position="469"/>
    </location>
</feature>
<feature type="compositionally biased region" description="Polar residues" evidence="1">
    <location>
        <begin position="898"/>
        <end position="908"/>
    </location>
</feature>
<sequence length="1099" mass="122554">METQYPKLARPKRKLCYLTNSDSLPKKWAGTLNLEDVDKIFDDVASPSTCDDELHPSSTLLQTLDESNQCEKVDSPVPQRSLTQKKHLECHTGPKESALNPATRSPSPNPDMDLDIPFKGHGPVKTSSPIEENLVVEQAREQNEEKDRAVSPILFDCQYDDEEAETGRVSCQKIQSNGHPTEKNKDFELESPPLQVMLSKPRVSGHKKEVERLCNKSQPAKEQTPKKPQNEVVAVVKEKTPKESQKSDLTDKRKTEKVEEKGHKEPSVRAVRQEPELPAPTQKSVSGPKKPSAEVPIRAGKDMASFLLKLREAGQSKPACQRKSLSPVKIPTPPPEPEDDFLILEDETPLWISIPTKNAASRKQRQKETSSTDKDSSKETPAETEQKQQESEQANEKLGSGTLNQKVKKTKGKEKKNKEVEPKNDAPGLPTPKDPPAVDLMEQGKPNKKKQQLKKVLSEESDGAQEQSEDMACRDKDKARSSLDVRKQPQKSPEKKKVKPLNKLKENAKKGKTKTLKENKKVNKPRQGSRDSEEPGAQSDQEVAHSEAEPVMGPADRNDELEEPLPMSDENLSNDEDNLWRRKRQQIKQWLMTSPEKTKVTDRQSTSKKTKQKKEPNTATASPVKAKKENLLKRGKKTETASSSSQKTTKAKAKKTKPSKNKNKEDSPVKKKATHKVFDEIEVEQVGEHERQDRIEEDGHELSSPFDCTRRNCSTGSQVFQKVYHHTPTQKKLNTPAPVTPQRPQEQLKAAEPWKRRRKAPGSWWLVDGPPVEVENISSQPQQQEPKSQRGKKKKSKQESKILETPKNSNVSVPSKPQGGPPVPQLNVKPSSAPKTVKRSLALFKGILTSNIETPTGESSKEVGQRNTHQVTATDPPIPEFRIKDVFSVDAGEPNSPPNQDATQDSRCQSEITVCSLKAHRSGPSSMIELQVYEEDGTSGVLSPKVRTALSASDLWGPPLKPLTIQLKDKVNLMEWFRSLWSTNADVSGDSEITPDQFDWYFYKGRAIGFLVDLDSGTICNGKILLGSFMKKPLWVDHSATSVFNLLTSSVCVTINGSESRFNPGQSFMVPCGNAYSIENVSSQPAVMCFTRILAESLE</sequence>
<feature type="compositionally biased region" description="Basic and acidic residues" evidence="1">
    <location>
        <begin position="366"/>
        <end position="390"/>
    </location>
</feature>
<keyword evidence="4" id="KW-1185">Reference proteome</keyword>
<evidence type="ECO:0000256" key="1">
    <source>
        <dbReference type="SAM" id="MobiDB-lite"/>
    </source>
</evidence>
<protein>
    <submittedName>
        <fullName evidence="3">Uncharacterized protein si:ch211-161h7.4 isoform X2</fullName>
    </submittedName>
</protein>
<organism evidence="3 4">
    <name type="scientific">Xyrichtys novacula</name>
    <name type="common">Pearly razorfish</name>
    <name type="synonym">Hemipteronotus novacula</name>
    <dbReference type="NCBI Taxonomy" id="13765"/>
    <lineage>
        <taxon>Eukaryota</taxon>
        <taxon>Metazoa</taxon>
        <taxon>Chordata</taxon>
        <taxon>Craniata</taxon>
        <taxon>Vertebrata</taxon>
        <taxon>Euteleostomi</taxon>
        <taxon>Actinopterygii</taxon>
        <taxon>Neopterygii</taxon>
        <taxon>Teleostei</taxon>
        <taxon>Neoteleostei</taxon>
        <taxon>Acanthomorphata</taxon>
        <taxon>Eupercaria</taxon>
        <taxon>Labriformes</taxon>
        <taxon>Labridae</taxon>
        <taxon>Xyrichtys</taxon>
    </lineage>
</organism>